<name>A0A6J4QHG5_9BACT</name>
<sequence length="76" mass="7584">EVREAGFPSRDPVGGDIGAGAGVPADDTAGRPGGPRHGHRRRNRGSRLRRGGARGAVVPARAGDGGAAGQGHRVTV</sequence>
<feature type="non-terminal residue" evidence="2">
    <location>
        <position position="1"/>
    </location>
</feature>
<evidence type="ECO:0000313" key="2">
    <source>
        <dbReference type="EMBL" id="CAA9440032.1"/>
    </source>
</evidence>
<feature type="compositionally biased region" description="Basic residues" evidence="1">
    <location>
        <begin position="34"/>
        <end position="52"/>
    </location>
</feature>
<accession>A0A6J4QHG5</accession>
<dbReference type="EMBL" id="CADCUQ010000946">
    <property type="protein sequence ID" value="CAA9440032.1"/>
    <property type="molecule type" value="Genomic_DNA"/>
</dbReference>
<dbReference type="AlphaFoldDB" id="A0A6J4QHG5"/>
<evidence type="ECO:0000256" key="1">
    <source>
        <dbReference type="SAM" id="MobiDB-lite"/>
    </source>
</evidence>
<reference evidence="2" key="1">
    <citation type="submission" date="2020-02" db="EMBL/GenBank/DDBJ databases">
        <authorList>
            <person name="Meier V. D."/>
        </authorList>
    </citation>
    <scope>NUCLEOTIDE SEQUENCE</scope>
    <source>
        <strain evidence="2">AVDCRST_MAG64</strain>
    </source>
</reference>
<protein>
    <submittedName>
        <fullName evidence="2">Uncharacterized protein</fullName>
    </submittedName>
</protein>
<proteinExistence type="predicted"/>
<feature type="non-terminal residue" evidence="2">
    <location>
        <position position="76"/>
    </location>
</feature>
<gene>
    <name evidence="2" type="ORF">AVDCRST_MAG64-4070</name>
</gene>
<feature type="region of interest" description="Disordered" evidence="1">
    <location>
        <begin position="1"/>
        <end position="76"/>
    </location>
</feature>
<organism evidence="2">
    <name type="scientific">uncultured Phycisphaerae bacterium</name>
    <dbReference type="NCBI Taxonomy" id="904963"/>
    <lineage>
        <taxon>Bacteria</taxon>
        <taxon>Pseudomonadati</taxon>
        <taxon>Planctomycetota</taxon>
        <taxon>Phycisphaerae</taxon>
        <taxon>environmental samples</taxon>
    </lineage>
</organism>